<dbReference type="PRINTS" id="PR00722">
    <property type="entry name" value="CHYMOTRYPSIN"/>
</dbReference>
<evidence type="ECO:0000259" key="7">
    <source>
        <dbReference type="PROSITE" id="PS50240"/>
    </source>
</evidence>
<dbReference type="PROSITE" id="PS50240">
    <property type="entry name" value="TRYPSIN_DOM"/>
    <property type="match status" value="1"/>
</dbReference>
<dbReference type="Gene3D" id="2.40.10.10">
    <property type="entry name" value="Trypsin-like serine proteases"/>
    <property type="match status" value="2"/>
</dbReference>
<dbReference type="SMART" id="SM00020">
    <property type="entry name" value="Tryp_SPc"/>
    <property type="match status" value="1"/>
</dbReference>
<dbReference type="FunFam" id="2.40.10.10:FF:000073">
    <property type="entry name" value="Trypsin alpha"/>
    <property type="match status" value="1"/>
</dbReference>
<accession>A0A0A1WX75</accession>
<dbReference type="PANTHER" id="PTHR24276">
    <property type="entry name" value="POLYSERASE-RELATED"/>
    <property type="match status" value="1"/>
</dbReference>
<feature type="domain" description="Peptidase S1" evidence="7">
    <location>
        <begin position="36"/>
        <end position="253"/>
    </location>
</feature>
<keyword evidence="3" id="KW-0378">Hydrolase</keyword>
<dbReference type="InterPro" id="IPR001314">
    <property type="entry name" value="Peptidase_S1A"/>
</dbReference>
<proteinExistence type="inferred from homology"/>
<reference evidence="8" key="2">
    <citation type="journal article" date="2015" name="Gigascience">
        <title>Reconstructing a comprehensive transcriptome assembly of a white-pupal translocated strain of the pest fruit fly Bactrocera cucurbitae.</title>
        <authorList>
            <person name="Sim S.B."/>
            <person name="Calla B."/>
            <person name="Hall B."/>
            <person name="DeRego T."/>
            <person name="Geib S.M."/>
        </authorList>
    </citation>
    <scope>NUCLEOTIDE SEQUENCE</scope>
</reference>
<dbReference type="InterPro" id="IPR050430">
    <property type="entry name" value="Peptidase_S1"/>
</dbReference>
<evidence type="ECO:0000256" key="5">
    <source>
        <dbReference type="ARBA" id="ARBA00023157"/>
    </source>
</evidence>
<evidence type="ECO:0000256" key="3">
    <source>
        <dbReference type="ARBA" id="ARBA00022801"/>
    </source>
</evidence>
<dbReference type="GO" id="GO:0004252">
    <property type="term" value="F:serine-type endopeptidase activity"/>
    <property type="evidence" value="ECO:0007669"/>
    <property type="project" value="InterPro"/>
</dbReference>
<gene>
    <name evidence="8" type="primary">Sp24D_10</name>
    <name evidence="8" type="ORF">g.3972</name>
</gene>
<name>A0A0A1WX75_ZEUCU</name>
<dbReference type="OrthoDB" id="60866at2759"/>
<evidence type="ECO:0000256" key="1">
    <source>
        <dbReference type="ARBA" id="ARBA00007664"/>
    </source>
</evidence>
<dbReference type="InterPro" id="IPR043504">
    <property type="entry name" value="Peptidase_S1_PA_chymotrypsin"/>
</dbReference>
<evidence type="ECO:0000256" key="6">
    <source>
        <dbReference type="SAM" id="SignalP"/>
    </source>
</evidence>
<comment type="similarity">
    <text evidence="1">Belongs to the peptidase S1 family.</text>
</comment>
<dbReference type="InterPro" id="IPR009003">
    <property type="entry name" value="Peptidase_S1_PA"/>
</dbReference>
<dbReference type="AlphaFoldDB" id="A0A0A1WX75"/>
<dbReference type="EMBL" id="GBXI01010845">
    <property type="protein sequence ID" value="JAD03447.1"/>
    <property type="molecule type" value="Transcribed_RNA"/>
</dbReference>
<dbReference type="PANTHER" id="PTHR24276:SF91">
    <property type="entry name" value="AT26814P-RELATED"/>
    <property type="match status" value="1"/>
</dbReference>
<evidence type="ECO:0000313" key="8">
    <source>
        <dbReference type="EMBL" id="JAD03447.1"/>
    </source>
</evidence>
<feature type="chain" id="PRO_5001982986" evidence="6">
    <location>
        <begin position="23"/>
        <end position="254"/>
    </location>
</feature>
<feature type="signal peptide" evidence="6">
    <location>
        <begin position="1"/>
        <end position="22"/>
    </location>
</feature>
<keyword evidence="4" id="KW-0720">Serine protease</keyword>
<evidence type="ECO:0000256" key="4">
    <source>
        <dbReference type="ARBA" id="ARBA00022825"/>
    </source>
</evidence>
<sequence>MEFRSFVKILLVVFCLVIEATQNEDGTAGLVPNPRILGGLIAGTGQFPYQVSVRLNKQHICGGALLSRKFVLTAAHCVNNVETSFIGVQAGTVSRTAGGDYREVSTVIPHPQYLFDNDIALLELKTPFNYSDVIKPITFADREVPAEVTVIISGWGRLYEGSVLSTRLLYSRALTTVKDQECAQATGTPTPSILCLRNPKGTGFCDGDDGGPAVYRNVLIGIASYNAEAFGTASKGGFTKVSYYSNWIKAIIKG</sequence>
<keyword evidence="2 8" id="KW-0645">Protease</keyword>
<dbReference type="PROSITE" id="PS00134">
    <property type="entry name" value="TRYPSIN_HIS"/>
    <property type="match status" value="1"/>
</dbReference>
<dbReference type="Pfam" id="PF00089">
    <property type="entry name" value="Trypsin"/>
    <property type="match status" value="1"/>
</dbReference>
<protein>
    <submittedName>
        <fullName evidence="8">Serine protease SP24D</fullName>
    </submittedName>
</protein>
<evidence type="ECO:0000256" key="2">
    <source>
        <dbReference type="ARBA" id="ARBA00022670"/>
    </source>
</evidence>
<dbReference type="InterPro" id="IPR018114">
    <property type="entry name" value="TRYPSIN_HIS"/>
</dbReference>
<reference evidence="8" key="1">
    <citation type="submission" date="2014-11" db="EMBL/GenBank/DDBJ databases">
        <authorList>
            <person name="Geib S."/>
        </authorList>
    </citation>
    <scope>NUCLEOTIDE SEQUENCE</scope>
</reference>
<keyword evidence="6" id="KW-0732">Signal</keyword>
<dbReference type="GO" id="GO:0006508">
    <property type="term" value="P:proteolysis"/>
    <property type="evidence" value="ECO:0007669"/>
    <property type="project" value="UniProtKB-KW"/>
</dbReference>
<organism evidence="8">
    <name type="scientific">Zeugodacus cucurbitae</name>
    <name type="common">Melon fruit fly</name>
    <name type="synonym">Bactrocera cucurbitae</name>
    <dbReference type="NCBI Taxonomy" id="28588"/>
    <lineage>
        <taxon>Eukaryota</taxon>
        <taxon>Metazoa</taxon>
        <taxon>Ecdysozoa</taxon>
        <taxon>Arthropoda</taxon>
        <taxon>Hexapoda</taxon>
        <taxon>Insecta</taxon>
        <taxon>Pterygota</taxon>
        <taxon>Neoptera</taxon>
        <taxon>Endopterygota</taxon>
        <taxon>Diptera</taxon>
        <taxon>Brachycera</taxon>
        <taxon>Muscomorpha</taxon>
        <taxon>Tephritoidea</taxon>
        <taxon>Tephritidae</taxon>
        <taxon>Zeugodacus</taxon>
        <taxon>Zeugodacus</taxon>
    </lineage>
</organism>
<keyword evidence="5" id="KW-1015">Disulfide bond</keyword>
<dbReference type="InterPro" id="IPR001254">
    <property type="entry name" value="Trypsin_dom"/>
</dbReference>
<dbReference type="CDD" id="cd00190">
    <property type="entry name" value="Tryp_SPc"/>
    <property type="match status" value="1"/>
</dbReference>
<dbReference type="SUPFAM" id="SSF50494">
    <property type="entry name" value="Trypsin-like serine proteases"/>
    <property type="match status" value="1"/>
</dbReference>